<dbReference type="Proteomes" id="UP000657177">
    <property type="component" value="Unassembled WGS sequence"/>
</dbReference>
<protein>
    <recommendedName>
        <fullName evidence="2">UPF0102 protein G5B42_09855</fullName>
    </recommendedName>
</protein>
<dbReference type="SUPFAM" id="SSF52980">
    <property type="entry name" value="Restriction endonuclease-like"/>
    <property type="match status" value="1"/>
</dbReference>
<comment type="similarity">
    <text evidence="1 2">Belongs to the UPF0102 family.</text>
</comment>
<dbReference type="InterPro" id="IPR011856">
    <property type="entry name" value="tRNA_endonuc-like_dom_sf"/>
</dbReference>
<dbReference type="EMBL" id="JAAKDE010000023">
    <property type="protein sequence ID" value="MBA2133834.1"/>
    <property type="molecule type" value="Genomic_DNA"/>
</dbReference>
<sequence>MDRRRLGNYGEFIARRLLEERGYRILHQKYYTRYGELDLIAKDGTQIVFVEVKTRSGKAYGGGLEAITKRKRNHLVRAALYFLQQHNYQDLPCRFDILALELDRQGKLLTYQLITDAFGVEGGNYY</sequence>
<evidence type="ECO:0000256" key="2">
    <source>
        <dbReference type="HAMAP-Rule" id="MF_00048"/>
    </source>
</evidence>
<dbReference type="NCBIfam" id="TIGR00252">
    <property type="entry name" value="YraN family protein"/>
    <property type="match status" value="1"/>
</dbReference>
<organism evidence="3 4">
    <name type="scientific">Capillibacterium thermochitinicola</name>
    <dbReference type="NCBI Taxonomy" id="2699427"/>
    <lineage>
        <taxon>Bacteria</taxon>
        <taxon>Bacillati</taxon>
        <taxon>Bacillota</taxon>
        <taxon>Capillibacterium</taxon>
    </lineage>
</organism>
<evidence type="ECO:0000313" key="4">
    <source>
        <dbReference type="Proteomes" id="UP000657177"/>
    </source>
</evidence>
<dbReference type="Pfam" id="PF02021">
    <property type="entry name" value="UPF0102"/>
    <property type="match status" value="1"/>
</dbReference>
<evidence type="ECO:0000313" key="3">
    <source>
        <dbReference type="EMBL" id="MBA2133834.1"/>
    </source>
</evidence>
<comment type="caution">
    <text evidence="3">The sequence shown here is derived from an EMBL/GenBank/DDBJ whole genome shotgun (WGS) entry which is preliminary data.</text>
</comment>
<dbReference type="HAMAP" id="MF_00048">
    <property type="entry name" value="UPF0102"/>
    <property type="match status" value="1"/>
</dbReference>
<dbReference type="InterPro" id="IPR011335">
    <property type="entry name" value="Restrct_endonuc-II-like"/>
</dbReference>
<dbReference type="RefSeq" id="WP_181340300.1">
    <property type="nucleotide sequence ID" value="NZ_JAAKDE010000023.1"/>
</dbReference>
<name>A0A8J6LMJ8_9FIRM</name>
<keyword evidence="4" id="KW-1185">Reference proteome</keyword>
<proteinExistence type="inferred from homology"/>
<dbReference type="AlphaFoldDB" id="A0A8J6LMJ8"/>
<evidence type="ECO:0000256" key="1">
    <source>
        <dbReference type="ARBA" id="ARBA00006738"/>
    </source>
</evidence>
<dbReference type="GO" id="GO:0003676">
    <property type="term" value="F:nucleic acid binding"/>
    <property type="evidence" value="ECO:0007669"/>
    <property type="project" value="InterPro"/>
</dbReference>
<dbReference type="PANTHER" id="PTHR34039">
    <property type="entry name" value="UPF0102 PROTEIN YRAN"/>
    <property type="match status" value="1"/>
</dbReference>
<dbReference type="PANTHER" id="PTHR34039:SF1">
    <property type="entry name" value="UPF0102 PROTEIN YRAN"/>
    <property type="match status" value="1"/>
</dbReference>
<reference evidence="3" key="1">
    <citation type="submission" date="2020-06" db="EMBL/GenBank/DDBJ databases">
        <title>Novel chitinolytic bacterium.</title>
        <authorList>
            <person name="Ungkulpasvich U."/>
            <person name="Kosugi A."/>
            <person name="Uke A."/>
        </authorList>
    </citation>
    <scope>NUCLEOTIDE SEQUENCE</scope>
    <source>
        <strain evidence="3">UUS1-1</strain>
    </source>
</reference>
<accession>A0A8J6LMJ8</accession>
<gene>
    <name evidence="3" type="ORF">G5B42_09855</name>
</gene>
<dbReference type="NCBIfam" id="NF009150">
    <property type="entry name" value="PRK12497.1-3"/>
    <property type="match status" value="1"/>
</dbReference>
<dbReference type="Gene3D" id="3.40.1350.10">
    <property type="match status" value="1"/>
</dbReference>
<dbReference type="CDD" id="cd20736">
    <property type="entry name" value="PoNe_Nuclease"/>
    <property type="match status" value="1"/>
</dbReference>
<dbReference type="InterPro" id="IPR003509">
    <property type="entry name" value="UPF0102_YraN-like"/>
</dbReference>